<keyword evidence="4 6" id="KW-1133">Transmembrane helix</keyword>
<evidence type="ECO:0000256" key="1">
    <source>
        <dbReference type="ARBA" id="ARBA00004141"/>
    </source>
</evidence>
<name>A0A1R1PM02_ZANCU</name>
<evidence type="ECO:0000313" key="8">
    <source>
        <dbReference type="Proteomes" id="UP000188320"/>
    </source>
</evidence>
<evidence type="ECO:0000256" key="3">
    <source>
        <dbReference type="ARBA" id="ARBA00022692"/>
    </source>
</evidence>
<accession>A0A1R1PM02</accession>
<evidence type="ECO:0000256" key="4">
    <source>
        <dbReference type="ARBA" id="ARBA00022989"/>
    </source>
</evidence>
<comment type="caution">
    <text evidence="7">The sequence shown here is derived from an EMBL/GenBank/DDBJ whole genome shotgun (WGS) entry which is preliminary data.</text>
</comment>
<dbReference type="OrthoDB" id="2985014at2759"/>
<evidence type="ECO:0000256" key="5">
    <source>
        <dbReference type="ARBA" id="ARBA00023136"/>
    </source>
</evidence>
<reference evidence="8" key="1">
    <citation type="submission" date="2017-01" db="EMBL/GenBank/DDBJ databases">
        <authorList>
            <person name="Wang Y."/>
            <person name="White M."/>
            <person name="Kvist S."/>
            <person name="Moncalvo J.-M."/>
        </authorList>
    </citation>
    <scope>NUCLEOTIDE SEQUENCE [LARGE SCALE GENOMIC DNA]</scope>
    <source>
        <strain evidence="8">COL-18-3</strain>
    </source>
</reference>
<organism evidence="7 8">
    <name type="scientific">Zancudomyces culisetae</name>
    <name type="common">Gut fungus</name>
    <name type="synonym">Smittium culisetae</name>
    <dbReference type="NCBI Taxonomy" id="1213189"/>
    <lineage>
        <taxon>Eukaryota</taxon>
        <taxon>Fungi</taxon>
        <taxon>Fungi incertae sedis</taxon>
        <taxon>Zoopagomycota</taxon>
        <taxon>Kickxellomycotina</taxon>
        <taxon>Harpellomycetes</taxon>
        <taxon>Harpellales</taxon>
        <taxon>Legeriomycetaceae</taxon>
        <taxon>Zancudomyces</taxon>
    </lineage>
</organism>
<dbReference type="SUPFAM" id="SSF103473">
    <property type="entry name" value="MFS general substrate transporter"/>
    <property type="match status" value="1"/>
</dbReference>
<dbReference type="GO" id="GO:0016020">
    <property type="term" value="C:membrane"/>
    <property type="evidence" value="ECO:0007669"/>
    <property type="project" value="UniProtKB-SubCell"/>
</dbReference>
<keyword evidence="5 6" id="KW-0472">Membrane</keyword>
<evidence type="ECO:0000256" key="2">
    <source>
        <dbReference type="ARBA" id="ARBA00022448"/>
    </source>
</evidence>
<keyword evidence="3 6" id="KW-0812">Transmembrane</keyword>
<protein>
    <submittedName>
        <fullName evidence="7">High-affinity nicotinic acid transporter</fullName>
    </submittedName>
</protein>
<dbReference type="AlphaFoldDB" id="A0A1R1PM02"/>
<dbReference type="GO" id="GO:0022857">
    <property type="term" value="F:transmembrane transporter activity"/>
    <property type="evidence" value="ECO:0007669"/>
    <property type="project" value="TreeGrafter"/>
</dbReference>
<dbReference type="EMBL" id="LSSK01000792">
    <property type="protein sequence ID" value="OMH81902.1"/>
    <property type="molecule type" value="Genomic_DNA"/>
</dbReference>
<proteinExistence type="predicted"/>
<evidence type="ECO:0000256" key="6">
    <source>
        <dbReference type="SAM" id="Phobius"/>
    </source>
</evidence>
<feature type="transmembrane region" description="Helical" evidence="6">
    <location>
        <begin position="26"/>
        <end position="44"/>
    </location>
</feature>
<comment type="subcellular location">
    <subcellularLocation>
        <location evidence="1">Membrane</location>
        <topology evidence="1">Multi-pass membrane protein</topology>
    </subcellularLocation>
</comment>
<keyword evidence="8" id="KW-1185">Reference proteome</keyword>
<dbReference type="PANTHER" id="PTHR43791:SF36">
    <property type="entry name" value="TRANSPORTER, PUTATIVE (AFU_ORTHOLOGUE AFUA_6G08340)-RELATED"/>
    <property type="match status" value="1"/>
</dbReference>
<keyword evidence="2" id="KW-0813">Transport</keyword>
<gene>
    <name evidence="7" type="ORF">AX774_g4638</name>
</gene>
<feature type="transmembrane region" description="Helical" evidence="6">
    <location>
        <begin position="56"/>
        <end position="77"/>
    </location>
</feature>
<dbReference type="Proteomes" id="UP000188320">
    <property type="component" value="Unassembled WGS sequence"/>
</dbReference>
<evidence type="ECO:0000313" key="7">
    <source>
        <dbReference type="EMBL" id="OMH81902.1"/>
    </source>
</evidence>
<sequence length="113" mass="12825">MYSVVPIEMGWMSVNSGSIQKRAIKSAFYIMAGSLAGILTPYLFTPASAPKYIAGYALTFSLYACSIILTIVMRICLDRENKNRDKNPKDVSHLSTEEQRDLHDFHPDFRYIL</sequence>
<dbReference type="PANTHER" id="PTHR43791">
    <property type="entry name" value="PERMEASE-RELATED"/>
    <property type="match status" value="1"/>
</dbReference>
<dbReference type="InterPro" id="IPR036259">
    <property type="entry name" value="MFS_trans_sf"/>
</dbReference>